<dbReference type="Gene3D" id="2.120.10.30">
    <property type="entry name" value="TolB, C-terminal domain"/>
    <property type="match status" value="2"/>
</dbReference>
<name>A0A381SBT0_9ZZZZ</name>
<reference evidence="2" key="1">
    <citation type="submission" date="2018-05" db="EMBL/GenBank/DDBJ databases">
        <authorList>
            <person name="Lanie J.A."/>
            <person name="Ng W.-L."/>
            <person name="Kazmierczak K.M."/>
            <person name="Andrzejewski T.M."/>
            <person name="Davidsen T.M."/>
            <person name="Wayne K.J."/>
            <person name="Tettelin H."/>
            <person name="Glass J.I."/>
            <person name="Rusch D."/>
            <person name="Podicherti R."/>
            <person name="Tsui H.-C.T."/>
            <person name="Winkler M.E."/>
        </authorList>
    </citation>
    <scope>NUCLEOTIDE SEQUENCE</scope>
</reference>
<dbReference type="InterPro" id="IPR011042">
    <property type="entry name" value="6-blade_b-propeller_TolB-like"/>
</dbReference>
<dbReference type="PANTHER" id="PTHR24104">
    <property type="entry name" value="E3 UBIQUITIN-PROTEIN LIGASE NHLRC1-RELATED"/>
    <property type="match status" value="1"/>
</dbReference>
<dbReference type="PROSITE" id="PS51125">
    <property type="entry name" value="NHL"/>
    <property type="match status" value="2"/>
</dbReference>
<organism evidence="2">
    <name type="scientific">marine metagenome</name>
    <dbReference type="NCBI Taxonomy" id="408172"/>
    <lineage>
        <taxon>unclassified sequences</taxon>
        <taxon>metagenomes</taxon>
        <taxon>ecological metagenomes</taxon>
    </lineage>
</organism>
<sequence>MKYLRTIGFNSNQPIGRGFNYPYDIAFSQDNRIFVLNRMGGHNSAGIRIQICTYDEDWLGEFATGPGKGDSQFVIPVCMSFNSKDMLYVTDESLNDIKIFDSQGQYITKWTDNSKGPRKFEGPSGITHGSDDSVYIVEQYAGKISKFTENGQFISSWGVPGDGNGEFNLPWGITIDRFQNLYVADWGNDRIQKFTEDGEFIASYGESGFGDGQLNKPSSVAVDSKGFIHVADWGNERVQVLNPNGEFHQMLEGEATLSKWAEEWLEVNLDEYELRKESDLLVKELPSHLQSPYHKASQSEPNFWGPVSVKIDSDDRLYVTEHSRHRIQIYQQ</sequence>
<gene>
    <name evidence="2" type="ORF">METZ01_LOCUS53615</name>
</gene>
<dbReference type="EMBL" id="UINC01002834">
    <property type="protein sequence ID" value="SVA00761.1"/>
    <property type="molecule type" value="Genomic_DNA"/>
</dbReference>
<keyword evidence="1" id="KW-0677">Repeat</keyword>
<accession>A0A381SBT0</accession>
<evidence type="ECO:0008006" key="3">
    <source>
        <dbReference type="Google" id="ProtNLM"/>
    </source>
</evidence>
<dbReference type="GO" id="GO:0008270">
    <property type="term" value="F:zinc ion binding"/>
    <property type="evidence" value="ECO:0007669"/>
    <property type="project" value="UniProtKB-KW"/>
</dbReference>
<dbReference type="SUPFAM" id="SSF101898">
    <property type="entry name" value="NHL repeat"/>
    <property type="match status" value="1"/>
</dbReference>
<evidence type="ECO:0000256" key="1">
    <source>
        <dbReference type="ARBA" id="ARBA00022737"/>
    </source>
</evidence>
<dbReference type="AlphaFoldDB" id="A0A381SBT0"/>
<evidence type="ECO:0000313" key="2">
    <source>
        <dbReference type="EMBL" id="SVA00761.1"/>
    </source>
</evidence>
<dbReference type="Pfam" id="PF01436">
    <property type="entry name" value="NHL"/>
    <property type="match status" value="3"/>
</dbReference>
<proteinExistence type="predicted"/>
<protein>
    <recommendedName>
        <fullName evidence="3">SMP-30/Gluconolactonase/LRE-like region domain-containing protein</fullName>
    </recommendedName>
</protein>
<dbReference type="PANTHER" id="PTHR24104:SF25">
    <property type="entry name" value="PROTEIN LIN-41"/>
    <property type="match status" value="1"/>
</dbReference>
<dbReference type="InterPro" id="IPR001258">
    <property type="entry name" value="NHL_repeat"/>
</dbReference>
<dbReference type="InterPro" id="IPR050952">
    <property type="entry name" value="TRIM-NHL_E3_ligases"/>
</dbReference>
<dbReference type="CDD" id="cd05819">
    <property type="entry name" value="NHL"/>
    <property type="match status" value="1"/>
</dbReference>